<keyword evidence="3" id="KW-0675">Receptor</keyword>
<evidence type="ECO:0000313" key="4">
    <source>
        <dbReference type="Proteomes" id="UP000594638"/>
    </source>
</evidence>
<protein>
    <submittedName>
        <fullName evidence="3">Probable LRR receptor-like serine threonine-kinase At1g67720</fullName>
    </submittedName>
</protein>
<organism evidence="3 4">
    <name type="scientific">Olea europaea subsp. europaea</name>
    <dbReference type="NCBI Taxonomy" id="158383"/>
    <lineage>
        <taxon>Eukaryota</taxon>
        <taxon>Viridiplantae</taxon>
        <taxon>Streptophyta</taxon>
        <taxon>Embryophyta</taxon>
        <taxon>Tracheophyta</taxon>
        <taxon>Spermatophyta</taxon>
        <taxon>Magnoliopsida</taxon>
        <taxon>eudicotyledons</taxon>
        <taxon>Gunneridae</taxon>
        <taxon>Pentapetalae</taxon>
        <taxon>asterids</taxon>
        <taxon>lamiids</taxon>
        <taxon>Lamiales</taxon>
        <taxon>Oleaceae</taxon>
        <taxon>Oleeae</taxon>
        <taxon>Olea</taxon>
    </lineage>
</organism>
<reference evidence="3 4" key="1">
    <citation type="submission" date="2019-12" db="EMBL/GenBank/DDBJ databases">
        <authorList>
            <person name="Alioto T."/>
            <person name="Alioto T."/>
            <person name="Gomez Garrido J."/>
        </authorList>
    </citation>
    <scope>NUCLEOTIDE SEQUENCE [LARGE SCALE GENOMIC DNA]</scope>
</reference>
<evidence type="ECO:0000256" key="1">
    <source>
        <dbReference type="ARBA" id="ARBA00004167"/>
    </source>
</evidence>
<accession>A0A8S0TWR1</accession>
<feature type="domain" description="Malectin-like" evidence="2">
    <location>
        <begin position="41"/>
        <end position="100"/>
    </location>
</feature>
<sequence>MEDLTEERNRQFFIRLLMAQSGALRIPQRIMPRGWGSSPSVIIVAHNKYLSICLARNDHTVSSPFISAIEVHHLDDSLYNSTDFKKYAMVTLARNSFGLGGHIVGYEMFYEIL</sequence>
<dbReference type="GO" id="GO:0016020">
    <property type="term" value="C:membrane"/>
    <property type="evidence" value="ECO:0007669"/>
    <property type="project" value="UniProtKB-SubCell"/>
</dbReference>
<evidence type="ECO:0000259" key="2">
    <source>
        <dbReference type="Pfam" id="PF12819"/>
    </source>
</evidence>
<proteinExistence type="predicted"/>
<comment type="subcellular location">
    <subcellularLocation>
        <location evidence="1">Membrane</location>
        <topology evidence="1">Single-pass membrane protein</topology>
    </subcellularLocation>
</comment>
<dbReference type="AlphaFoldDB" id="A0A8S0TWR1"/>
<dbReference type="InterPro" id="IPR024788">
    <property type="entry name" value="Malectin-like_Carb-bd_dom"/>
</dbReference>
<name>A0A8S0TWR1_OLEEU</name>
<gene>
    <name evidence="3" type="ORF">OLEA9_A063399</name>
</gene>
<dbReference type="Proteomes" id="UP000594638">
    <property type="component" value="Unassembled WGS sequence"/>
</dbReference>
<dbReference type="Gramene" id="OE9A063399T1">
    <property type="protein sequence ID" value="OE9A063399C1"/>
    <property type="gene ID" value="OE9A063399"/>
</dbReference>
<dbReference type="EMBL" id="CACTIH010007345">
    <property type="protein sequence ID" value="CAA3010536.1"/>
    <property type="molecule type" value="Genomic_DNA"/>
</dbReference>
<keyword evidence="4" id="KW-1185">Reference proteome</keyword>
<dbReference type="Pfam" id="PF12819">
    <property type="entry name" value="Malectin_like"/>
    <property type="match status" value="1"/>
</dbReference>
<comment type="caution">
    <text evidence="3">The sequence shown here is derived from an EMBL/GenBank/DDBJ whole genome shotgun (WGS) entry which is preliminary data.</text>
</comment>
<dbReference type="OrthoDB" id="1987341at2759"/>
<evidence type="ECO:0000313" key="3">
    <source>
        <dbReference type="EMBL" id="CAA3010536.1"/>
    </source>
</evidence>